<reference evidence="12 13" key="1">
    <citation type="journal article" date="2019" name="Int. J. Syst. Evol. Microbiol.">
        <title>The Global Catalogue of Microorganisms (GCM) 10K type strain sequencing project: providing services to taxonomists for standard genome sequencing and annotation.</title>
        <authorList>
            <consortium name="The Broad Institute Genomics Platform"/>
            <consortium name="The Broad Institute Genome Sequencing Center for Infectious Disease"/>
            <person name="Wu L."/>
            <person name="Ma J."/>
        </authorList>
    </citation>
    <scope>NUCLEOTIDE SEQUENCE [LARGE SCALE GENOMIC DNA]</scope>
    <source>
        <strain evidence="12 13">JCM 13929</strain>
    </source>
</reference>
<feature type="transmembrane region" description="Helical" evidence="9">
    <location>
        <begin position="98"/>
        <end position="117"/>
    </location>
</feature>
<keyword evidence="13" id="KW-1185">Reference proteome</keyword>
<protein>
    <recommendedName>
        <fullName evidence="2">histidine kinase</fullName>
        <ecNumber evidence="2">2.7.13.3</ecNumber>
    </recommendedName>
</protein>
<evidence type="ECO:0000256" key="6">
    <source>
        <dbReference type="ARBA" id="ARBA00022777"/>
    </source>
</evidence>
<dbReference type="CDD" id="cd16917">
    <property type="entry name" value="HATPase_UhpB-NarQ-NarX-like"/>
    <property type="match status" value="1"/>
</dbReference>
<evidence type="ECO:0000256" key="2">
    <source>
        <dbReference type="ARBA" id="ARBA00012438"/>
    </source>
</evidence>
<dbReference type="PANTHER" id="PTHR24421">
    <property type="entry name" value="NITRATE/NITRITE SENSOR PROTEIN NARX-RELATED"/>
    <property type="match status" value="1"/>
</dbReference>
<dbReference type="RefSeq" id="WP_346104516.1">
    <property type="nucleotide sequence ID" value="NZ_BAAAMU010000015.1"/>
</dbReference>
<dbReference type="InterPro" id="IPR050482">
    <property type="entry name" value="Sensor_HK_TwoCompSys"/>
</dbReference>
<dbReference type="PANTHER" id="PTHR24421:SF10">
    <property type="entry name" value="NITRATE_NITRITE SENSOR PROTEIN NARQ"/>
    <property type="match status" value="1"/>
</dbReference>
<evidence type="ECO:0000256" key="7">
    <source>
        <dbReference type="ARBA" id="ARBA00022840"/>
    </source>
</evidence>
<evidence type="ECO:0000313" key="13">
    <source>
        <dbReference type="Proteomes" id="UP001500064"/>
    </source>
</evidence>
<dbReference type="EMBL" id="BAAAMU010000015">
    <property type="protein sequence ID" value="GAA1628541.1"/>
    <property type="molecule type" value="Genomic_DNA"/>
</dbReference>
<dbReference type="InterPro" id="IPR036890">
    <property type="entry name" value="HATPase_C_sf"/>
</dbReference>
<evidence type="ECO:0000256" key="8">
    <source>
        <dbReference type="ARBA" id="ARBA00023012"/>
    </source>
</evidence>
<comment type="caution">
    <text evidence="12">The sequence shown here is derived from an EMBL/GenBank/DDBJ whole genome shotgun (WGS) entry which is preliminary data.</text>
</comment>
<dbReference type="Gene3D" id="1.20.5.1930">
    <property type="match status" value="1"/>
</dbReference>
<keyword evidence="5" id="KW-0547">Nucleotide-binding</keyword>
<keyword evidence="3" id="KW-0597">Phosphoprotein</keyword>
<evidence type="ECO:0000256" key="5">
    <source>
        <dbReference type="ARBA" id="ARBA00022741"/>
    </source>
</evidence>
<dbReference type="InterPro" id="IPR011712">
    <property type="entry name" value="Sig_transdc_His_kin_sub3_dim/P"/>
</dbReference>
<evidence type="ECO:0000259" key="11">
    <source>
        <dbReference type="Pfam" id="PF07730"/>
    </source>
</evidence>
<evidence type="ECO:0000256" key="1">
    <source>
        <dbReference type="ARBA" id="ARBA00000085"/>
    </source>
</evidence>
<dbReference type="Proteomes" id="UP001500064">
    <property type="component" value="Unassembled WGS sequence"/>
</dbReference>
<sequence>MPGTWAGDLLQRSLNVWRVYDAAVWDRWLAAGFTGLAFVPALSIMSVQFGNLPERPADAFTVVLILAQTLPLAVRTRWPAACLVINSAAFVVHETLGYPMQFGTVTIYVALYSAGAHQERFRRAIVIVASVAYVMLCVIMLLLGSPVVLSEFLVFYLLFAACWVGGAFVRGQRLQEVERRRLAAVAAAAAERARIARELHDVVTHHVTGIVVQADATQFVASSPDRVVTALSTIGDSGRRALAELRHLLNVLEATGESARPVVGSVRELIEQTRSGGQPVELVEDGDRPALPVGAGLAVYRVVQEGLTNAVKYAEASPTAVRIGYWDDRVEVEVTNAAAAVSVGARGDLSGGRGLTGLRDRIGALGGELSAGEQPDGGFRLHVSIPLSGALGDAE</sequence>
<feature type="transmembrane region" description="Helical" evidence="9">
    <location>
        <begin position="153"/>
        <end position="171"/>
    </location>
</feature>
<feature type="transmembrane region" description="Helical" evidence="9">
    <location>
        <begin position="28"/>
        <end position="47"/>
    </location>
</feature>
<keyword evidence="8" id="KW-0902">Two-component regulatory system</keyword>
<keyword evidence="9" id="KW-0812">Transmembrane</keyword>
<dbReference type="SUPFAM" id="SSF55874">
    <property type="entry name" value="ATPase domain of HSP90 chaperone/DNA topoisomerase II/histidine kinase"/>
    <property type="match status" value="1"/>
</dbReference>
<proteinExistence type="predicted"/>
<feature type="transmembrane region" description="Helical" evidence="9">
    <location>
        <begin position="124"/>
        <end position="147"/>
    </location>
</feature>
<dbReference type="Pfam" id="PF07730">
    <property type="entry name" value="HisKA_3"/>
    <property type="match status" value="1"/>
</dbReference>
<keyword evidence="6 12" id="KW-0418">Kinase</keyword>
<dbReference type="GO" id="GO:0016301">
    <property type="term" value="F:kinase activity"/>
    <property type="evidence" value="ECO:0007669"/>
    <property type="project" value="UniProtKB-KW"/>
</dbReference>
<dbReference type="Pfam" id="PF02518">
    <property type="entry name" value="HATPase_c"/>
    <property type="match status" value="1"/>
</dbReference>
<evidence type="ECO:0000256" key="9">
    <source>
        <dbReference type="SAM" id="Phobius"/>
    </source>
</evidence>
<keyword evidence="7" id="KW-0067">ATP-binding</keyword>
<feature type="domain" description="Histidine kinase/HSP90-like ATPase" evidence="10">
    <location>
        <begin position="297"/>
        <end position="388"/>
    </location>
</feature>
<dbReference type="Gene3D" id="3.30.565.10">
    <property type="entry name" value="Histidine kinase-like ATPase, C-terminal domain"/>
    <property type="match status" value="1"/>
</dbReference>
<feature type="domain" description="Signal transduction histidine kinase subgroup 3 dimerisation and phosphoacceptor" evidence="11">
    <location>
        <begin position="191"/>
        <end position="254"/>
    </location>
</feature>
<keyword evidence="9" id="KW-0472">Membrane</keyword>
<name>A0ABN2F4K0_9ACTN</name>
<comment type="catalytic activity">
    <reaction evidence="1">
        <text>ATP + protein L-histidine = ADP + protein N-phospho-L-histidine.</text>
        <dbReference type="EC" id="2.7.13.3"/>
    </reaction>
</comment>
<evidence type="ECO:0000313" key="12">
    <source>
        <dbReference type="EMBL" id="GAA1628541.1"/>
    </source>
</evidence>
<keyword evidence="4" id="KW-0808">Transferase</keyword>
<dbReference type="InterPro" id="IPR003594">
    <property type="entry name" value="HATPase_dom"/>
</dbReference>
<evidence type="ECO:0000256" key="3">
    <source>
        <dbReference type="ARBA" id="ARBA00022553"/>
    </source>
</evidence>
<gene>
    <name evidence="12" type="ORF">GCM10009733_026610</name>
</gene>
<evidence type="ECO:0000259" key="10">
    <source>
        <dbReference type="Pfam" id="PF02518"/>
    </source>
</evidence>
<accession>A0ABN2F4K0</accession>
<dbReference type="EC" id="2.7.13.3" evidence="2"/>
<organism evidence="12 13">
    <name type="scientific">Nonomuraea maheshkhaliensis</name>
    <dbReference type="NCBI Taxonomy" id="419590"/>
    <lineage>
        <taxon>Bacteria</taxon>
        <taxon>Bacillati</taxon>
        <taxon>Actinomycetota</taxon>
        <taxon>Actinomycetes</taxon>
        <taxon>Streptosporangiales</taxon>
        <taxon>Streptosporangiaceae</taxon>
        <taxon>Nonomuraea</taxon>
    </lineage>
</organism>
<evidence type="ECO:0000256" key="4">
    <source>
        <dbReference type="ARBA" id="ARBA00022679"/>
    </source>
</evidence>
<keyword evidence="9" id="KW-1133">Transmembrane helix</keyword>